<evidence type="ECO:0000256" key="8">
    <source>
        <dbReference type="ARBA" id="ARBA00022840"/>
    </source>
</evidence>
<dbReference type="GO" id="GO:0009228">
    <property type="term" value="P:thiamine biosynthetic process"/>
    <property type="evidence" value="ECO:0007669"/>
    <property type="project" value="UniProtKB-KW"/>
</dbReference>
<dbReference type="CDD" id="cd01170">
    <property type="entry name" value="THZ_kinase"/>
    <property type="match status" value="1"/>
</dbReference>
<keyword evidence="7 11" id="KW-0418">Kinase</keyword>
<reference evidence="13" key="1">
    <citation type="journal article" date="2017" name="Proc. Natl. Acad. Sci. U.S.A.">
        <title>Simulation of Deepwater Horizon oil plume reveals substrate specialization within a complex community of hydrocarbon degraders.</title>
        <authorList>
            <person name="Hu P."/>
            <person name="Dubinsky E.A."/>
            <person name="Probst A.J."/>
            <person name="Wang J."/>
            <person name="Sieber C.M.K."/>
            <person name="Tom L.M."/>
            <person name="Gardinali P."/>
            <person name="Banfield J.F."/>
            <person name="Atlas R.M."/>
            <person name="Andersen G.L."/>
        </authorList>
    </citation>
    <scope>NUCLEOTIDE SEQUENCE [LARGE SCALE GENOMIC DNA]</scope>
</reference>
<dbReference type="Gene3D" id="3.40.1190.20">
    <property type="match status" value="1"/>
</dbReference>
<dbReference type="GO" id="GO:0000287">
    <property type="term" value="F:magnesium ion binding"/>
    <property type="evidence" value="ECO:0007669"/>
    <property type="project" value="UniProtKB-UniRule"/>
</dbReference>
<dbReference type="Pfam" id="PF02110">
    <property type="entry name" value="HK"/>
    <property type="match status" value="1"/>
</dbReference>
<dbReference type="InterPro" id="IPR000417">
    <property type="entry name" value="Hyethyz_kinase"/>
</dbReference>
<dbReference type="EC" id="2.7.1.50" evidence="11"/>
<dbReference type="PRINTS" id="PR01099">
    <property type="entry name" value="HYETHTZKNASE"/>
</dbReference>
<evidence type="ECO:0000256" key="3">
    <source>
        <dbReference type="ARBA" id="ARBA00004868"/>
    </source>
</evidence>
<sequence>MIETIARSQPRVQCITNSVAMDFSSDVLLAIGASISLTLGKDEIQEFVAKCDSLCVNIGTLNVARKTVIEPVIETALYYHRPWVLDPVSVHISKTRCQYARMLLEYNPSVIRGNIAEIKALVGRDTPDAPWLLAQQTGAIVAQTGQSDIITDGKQALMIANGHPMQTCVTAMGCAATAFIAAFLAVNRRPFDATVEALLAFSIAGELAVKESQGPGSLRTHILDTLYHLDKQTLEQHAHILSCSEVG</sequence>
<evidence type="ECO:0000256" key="9">
    <source>
        <dbReference type="ARBA" id="ARBA00022842"/>
    </source>
</evidence>
<comment type="pathway">
    <text evidence="3 11">Cofactor biosynthesis; thiamine diphosphate biosynthesis; 4-methyl-5-(2-phosphoethyl)-thiazole from 5-(2-hydroxyethyl)-4-methylthiazole: step 1/1.</text>
</comment>
<evidence type="ECO:0000256" key="6">
    <source>
        <dbReference type="ARBA" id="ARBA00022741"/>
    </source>
</evidence>
<keyword evidence="4 11" id="KW-0808">Transferase</keyword>
<name>A0A1Y5DY41_COLPS</name>
<dbReference type="GO" id="GO:0004417">
    <property type="term" value="F:hydroxyethylthiazole kinase activity"/>
    <property type="evidence" value="ECO:0007669"/>
    <property type="project" value="UniProtKB-UniRule"/>
</dbReference>
<evidence type="ECO:0000256" key="5">
    <source>
        <dbReference type="ARBA" id="ARBA00022723"/>
    </source>
</evidence>
<dbReference type="Proteomes" id="UP000243053">
    <property type="component" value="Unassembled WGS sequence"/>
</dbReference>
<dbReference type="AlphaFoldDB" id="A0A1Y5DY41"/>
<comment type="caution">
    <text evidence="12">The sequence shown here is derived from an EMBL/GenBank/DDBJ whole genome shotgun (WGS) entry which is preliminary data.</text>
</comment>
<dbReference type="GO" id="GO:0009229">
    <property type="term" value="P:thiamine diphosphate biosynthetic process"/>
    <property type="evidence" value="ECO:0007669"/>
    <property type="project" value="UniProtKB-UniRule"/>
</dbReference>
<dbReference type="GO" id="GO:0005524">
    <property type="term" value="F:ATP binding"/>
    <property type="evidence" value="ECO:0007669"/>
    <property type="project" value="UniProtKB-UniRule"/>
</dbReference>
<evidence type="ECO:0000256" key="11">
    <source>
        <dbReference type="HAMAP-Rule" id="MF_00228"/>
    </source>
</evidence>
<dbReference type="SUPFAM" id="SSF53613">
    <property type="entry name" value="Ribokinase-like"/>
    <property type="match status" value="1"/>
</dbReference>
<comment type="cofactor">
    <cofactor evidence="2 11">
        <name>Mg(2+)</name>
        <dbReference type="ChEBI" id="CHEBI:18420"/>
    </cofactor>
</comment>
<keyword evidence="10 11" id="KW-0784">Thiamine biosynthesis</keyword>
<feature type="binding site" evidence="11">
    <location>
        <position position="171"/>
    </location>
    <ligand>
        <name>substrate</name>
    </ligand>
</feature>
<accession>A0A1Y5DY41</accession>
<keyword evidence="6 11" id="KW-0547">Nucleotide-binding</keyword>
<keyword evidence="9 11" id="KW-0460">Magnesium</keyword>
<protein>
    <recommendedName>
        <fullName evidence="11">Hydroxyethylthiazole kinase</fullName>
        <ecNumber evidence="11">2.7.1.50</ecNumber>
    </recommendedName>
    <alternativeName>
        <fullName evidence="11">4-methyl-5-beta-hydroxyethylthiazole kinase</fullName>
        <shortName evidence="11">TH kinase</shortName>
        <shortName evidence="11">Thz kinase</shortName>
    </alternativeName>
</protein>
<evidence type="ECO:0000256" key="2">
    <source>
        <dbReference type="ARBA" id="ARBA00001946"/>
    </source>
</evidence>
<comment type="catalytic activity">
    <reaction evidence="1 11">
        <text>5-(2-hydroxyethyl)-4-methylthiazole + ATP = 4-methyl-5-(2-phosphooxyethyl)-thiazole + ADP + H(+)</text>
        <dbReference type="Rhea" id="RHEA:24212"/>
        <dbReference type="ChEBI" id="CHEBI:15378"/>
        <dbReference type="ChEBI" id="CHEBI:17957"/>
        <dbReference type="ChEBI" id="CHEBI:30616"/>
        <dbReference type="ChEBI" id="CHEBI:58296"/>
        <dbReference type="ChEBI" id="CHEBI:456216"/>
        <dbReference type="EC" id="2.7.1.50"/>
    </reaction>
</comment>
<dbReference type="InterPro" id="IPR029056">
    <property type="entry name" value="Ribokinase-like"/>
</dbReference>
<evidence type="ECO:0000256" key="7">
    <source>
        <dbReference type="ARBA" id="ARBA00022777"/>
    </source>
</evidence>
<evidence type="ECO:0000256" key="1">
    <source>
        <dbReference type="ARBA" id="ARBA00001771"/>
    </source>
</evidence>
<comment type="function">
    <text evidence="11">Catalyzes the phosphorylation of the hydroxyl group of 4-methyl-5-beta-hydroxyethylthiazole (THZ).</text>
</comment>
<dbReference type="PIRSF" id="PIRSF000513">
    <property type="entry name" value="Thz_kinase"/>
    <property type="match status" value="1"/>
</dbReference>
<dbReference type="UniPathway" id="UPA00060">
    <property type="reaction ID" value="UER00139"/>
</dbReference>
<evidence type="ECO:0000256" key="10">
    <source>
        <dbReference type="ARBA" id="ARBA00022977"/>
    </source>
</evidence>
<comment type="caution">
    <text evidence="11">Lacks conserved residue(s) required for the propagation of feature annotation.</text>
</comment>
<dbReference type="EMBL" id="MAAF01000120">
    <property type="protein sequence ID" value="OUR74969.1"/>
    <property type="molecule type" value="Genomic_DNA"/>
</dbReference>
<keyword evidence="5 11" id="KW-0479">Metal-binding</keyword>
<keyword evidence="8 11" id="KW-0067">ATP-binding</keyword>
<dbReference type="NCBIfam" id="NF006830">
    <property type="entry name" value="PRK09355.1"/>
    <property type="match status" value="1"/>
</dbReference>
<feature type="binding site" evidence="11">
    <location>
        <position position="112"/>
    </location>
    <ligand>
        <name>ATP</name>
        <dbReference type="ChEBI" id="CHEBI:30616"/>
    </ligand>
</feature>
<gene>
    <name evidence="11" type="primary">thiM</name>
    <name evidence="12" type="ORF">A9Q75_19545</name>
</gene>
<evidence type="ECO:0000313" key="12">
    <source>
        <dbReference type="EMBL" id="OUR74969.1"/>
    </source>
</evidence>
<proteinExistence type="inferred from homology"/>
<dbReference type="HAMAP" id="MF_00228">
    <property type="entry name" value="Thz_kinase"/>
    <property type="match status" value="1"/>
</dbReference>
<comment type="similarity">
    <text evidence="11">Belongs to the Thz kinase family.</text>
</comment>
<feature type="binding site" evidence="11">
    <location>
        <position position="144"/>
    </location>
    <ligand>
        <name>ATP</name>
        <dbReference type="ChEBI" id="CHEBI:30616"/>
    </ligand>
</feature>
<evidence type="ECO:0000313" key="13">
    <source>
        <dbReference type="Proteomes" id="UP000243053"/>
    </source>
</evidence>
<evidence type="ECO:0000256" key="4">
    <source>
        <dbReference type="ARBA" id="ARBA00022679"/>
    </source>
</evidence>
<organism evidence="12 13">
    <name type="scientific">Colwellia psychrerythraea</name>
    <name type="common">Vibrio psychroerythus</name>
    <dbReference type="NCBI Taxonomy" id="28229"/>
    <lineage>
        <taxon>Bacteria</taxon>
        <taxon>Pseudomonadati</taxon>
        <taxon>Pseudomonadota</taxon>
        <taxon>Gammaproteobacteria</taxon>
        <taxon>Alteromonadales</taxon>
        <taxon>Colwelliaceae</taxon>
        <taxon>Colwellia</taxon>
    </lineage>
</organism>